<reference evidence="1" key="1">
    <citation type="journal article" date="2015" name="Nature">
        <title>Complex archaea that bridge the gap between prokaryotes and eukaryotes.</title>
        <authorList>
            <person name="Spang A."/>
            <person name="Saw J.H."/>
            <person name="Jorgensen S.L."/>
            <person name="Zaremba-Niedzwiedzka K."/>
            <person name="Martijn J."/>
            <person name="Lind A.E."/>
            <person name="van Eijk R."/>
            <person name="Schleper C."/>
            <person name="Guy L."/>
            <person name="Ettema T.J."/>
        </authorList>
    </citation>
    <scope>NUCLEOTIDE SEQUENCE</scope>
</reference>
<proteinExistence type="predicted"/>
<gene>
    <name evidence="1" type="ORF">LCGC14_2496730</name>
</gene>
<protein>
    <submittedName>
        <fullName evidence="1">Uncharacterized protein</fullName>
    </submittedName>
</protein>
<evidence type="ECO:0000313" key="1">
    <source>
        <dbReference type="EMBL" id="KKL16324.1"/>
    </source>
</evidence>
<sequence length="200" mass="23225">MKRCSTCKRELPLSEFSKDRATKDGLQYQCKSCAKEYYRQYCQSEKGKVAGAGATKKYRGTEKGKATRVRYQRSLKGKAAHKKYEQSPGRKAIRTRANKKWLNTIEGYLCYLFHSIKRRCTNSKATGYKRYGAKGVECRFEDADDFICYVMGVMGFNTIDKIRGFEIHRTGKHYQMGGIEFLTRAEHQAKHKKMRAKHKE</sequence>
<accession>A0A0F9B330</accession>
<dbReference type="EMBL" id="LAZR01039710">
    <property type="protein sequence ID" value="KKL16324.1"/>
    <property type="molecule type" value="Genomic_DNA"/>
</dbReference>
<comment type="caution">
    <text evidence="1">The sequence shown here is derived from an EMBL/GenBank/DDBJ whole genome shotgun (WGS) entry which is preliminary data.</text>
</comment>
<organism evidence="1">
    <name type="scientific">marine sediment metagenome</name>
    <dbReference type="NCBI Taxonomy" id="412755"/>
    <lineage>
        <taxon>unclassified sequences</taxon>
        <taxon>metagenomes</taxon>
        <taxon>ecological metagenomes</taxon>
    </lineage>
</organism>
<name>A0A0F9B330_9ZZZZ</name>
<dbReference type="AlphaFoldDB" id="A0A0F9B330"/>